<organism evidence="1 2">
    <name type="scientific">Adineta ricciae</name>
    <name type="common">Rotifer</name>
    <dbReference type="NCBI Taxonomy" id="249248"/>
    <lineage>
        <taxon>Eukaryota</taxon>
        <taxon>Metazoa</taxon>
        <taxon>Spiralia</taxon>
        <taxon>Gnathifera</taxon>
        <taxon>Rotifera</taxon>
        <taxon>Eurotatoria</taxon>
        <taxon>Bdelloidea</taxon>
        <taxon>Adinetida</taxon>
        <taxon>Adinetidae</taxon>
        <taxon>Adineta</taxon>
    </lineage>
</organism>
<dbReference type="Proteomes" id="UP000663828">
    <property type="component" value="Unassembled WGS sequence"/>
</dbReference>
<feature type="non-terminal residue" evidence="1">
    <location>
        <position position="1"/>
    </location>
</feature>
<evidence type="ECO:0000313" key="2">
    <source>
        <dbReference type="Proteomes" id="UP000663828"/>
    </source>
</evidence>
<proteinExistence type="predicted"/>
<accession>A0A815TJH7</accession>
<sequence>VAVKMVEAAVRRLVPVLVWANGAERHVLRVAVKMVEAAMRRLEPALVWANGAEQHALRVGVKMVEAAMRRLVPVLVWANGAVGHAQTGFRLIAFTLRPITATVAPLVATIHIVAEVFSYNAPNGKFSLGKHNFSTDDDIYCY</sequence>
<reference evidence="1" key="1">
    <citation type="submission" date="2021-02" db="EMBL/GenBank/DDBJ databases">
        <authorList>
            <person name="Nowell W R."/>
        </authorList>
    </citation>
    <scope>NUCLEOTIDE SEQUENCE</scope>
</reference>
<dbReference type="AlphaFoldDB" id="A0A815TJH7"/>
<dbReference type="EMBL" id="CAJNOR010004433">
    <property type="protein sequence ID" value="CAF1501774.1"/>
    <property type="molecule type" value="Genomic_DNA"/>
</dbReference>
<comment type="caution">
    <text evidence="1">The sequence shown here is derived from an EMBL/GenBank/DDBJ whole genome shotgun (WGS) entry which is preliminary data.</text>
</comment>
<protein>
    <submittedName>
        <fullName evidence="1">Uncharacterized protein</fullName>
    </submittedName>
</protein>
<evidence type="ECO:0000313" key="1">
    <source>
        <dbReference type="EMBL" id="CAF1501774.1"/>
    </source>
</evidence>
<gene>
    <name evidence="1" type="ORF">XAT740_LOCUS39700</name>
</gene>
<name>A0A815TJH7_ADIRI</name>
<keyword evidence="2" id="KW-1185">Reference proteome</keyword>